<protein>
    <submittedName>
        <fullName evidence="4">Calcium/calmodulin-dependent protein kinase II inhibitor 2</fullName>
    </submittedName>
</protein>
<proteinExistence type="inferred from homology"/>
<dbReference type="EMBL" id="SRLO01000198">
    <property type="protein sequence ID" value="TNN67793.1"/>
    <property type="molecule type" value="Genomic_DNA"/>
</dbReference>
<dbReference type="GO" id="GO:0008427">
    <property type="term" value="F:calcium-dependent protein kinase inhibitor activity"/>
    <property type="evidence" value="ECO:0007669"/>
    <property type="project" value="TreeGrafter"/>
</dbReference>
<feature type="compositionally biased region" description="Low complexity" evidence="3">
    <location>
        <begin position="31"/>
        <end position="54"/>
    </location>
</feature>
<dbReference type="OrthoDB" id="9922824at2759"/>
<comment type="similarity">
    <text evidence="1">Belongs to the CAMK2N family.</text>
</comment>
<name>A0A4Z2HS31_9TELE</name>
<evidence type="ECO:0000256" key="2">
    <source>
        <dbReference type="ARBA" id="ARBA00023013"/>
    </source>
</evidence>
<organism evidence="4 5">
    <name type="scientific">Liparis tanakae</name>
    <name type="common">Tanaka's snailfish</name>
    <dbReference type="NCBI Taxonomy" id="230148"/>
    <lineage>
        <taxon>Eukaryota</taxon>
        <taxon>Metazoa</taxon>
        <taxon>Chordata</taxon>
        <taxon>Craniata</taxon>
        <taxon>Vertebrata</taxon>
        <taxon>Euteleostomi</taxon>
        <taxon>Actinopterygii</taxon>
        <taxon>Neopterygii</taxon>
        <taxon>Teleostei</taxon>
        <taxon>Neoteleostei</taxon>
        <taxon>Acanthomorphata</taxon>
        <taxon>Eupercaria</taxon>
        <taxon>Perciformes</taxon>
        <taxon>Cottioidei</taxon>
        <taxon>Cottales</taxon>
        <taxon>Liparidae</taxon>
        <taxon>Liparis</taxon>
    </lineage>
</organism>
<feature type="region of interest" description="Disordered" evidence="3">
    <location>
        <begin position="20"/>
        <end position="86"/>
    </location>
</feature>
<dbReference type="PANTHER" id="PTHR31007">
    <property type="entry name" value="CALCIUM/CALMODULIN-DEPENDENT PROTEIN KINASE II INHIBITOR 2"/>
    <property type="match status" value="1"/>
</dbReference>
<evidence type="ECO:0000256" key="1">
    <source>
        <dbReference type="ARBA" id="ARBA00009996"/>
    </source>
</evidence>
<dbReference type="InterPro" id="IPR026779">
    <property type="entry name" value="Camk2n"/>
</dbReference>
<dbReference type="PANTHER" id="PTHR31007:SF3">
    <property type="entry name" value="CALCIUM_CALMODULIN-DEPENDENT PROTEIN KINASE II INHIBITOR 1"/>
    <property type="match status" value="1"/>
</dbReference>
<reference evidence="4 5" key="1">
    <citation type="submission" date="2019-03" db="EMBL/GenBank/DDBJ databases">
        <title>First draft genome of Liparis tanakae, snailfish: a comprehensive survey of snailfish specific genes.</title>
        <authorList>
            <person name="Kim W."/>
            <person name="Song I."/>
            <person name="Jeong J.-H."/>
            <person name="Kim D."/>
            <person name="Kim S."/>
            <person name="Ryu S."/>
            <person name="Song J.Y."/>
            <person name="Lee S.K."/>
        </authorList>
    </citation>
    <scope>NUCLEOTIDE SEQUENCE [LARGE SCALE GENOMIC DNA]</scope>
    <source>
        <tissue evidence="4">Muscle</tissue>
    </source>
</reference>
<dbReference type="GO" id="GO:0019901">
    <property type="term" value="F:protein kinase binding"/>
    <property type="evidence" value="ECO:0007669"/>
    <property type="project" value="TreeGrafter"/>
</dbReference>
<dbReference type="Proteomes" id="UP000314294">
    <property type="component" value="Unassembled WGS sequence"/>
</dbReference>
<gene>
    <name evidence="4" type="primary">camk2n2</name>
    <name evidence="4" type="ORF">EYF80_021947</name>
</gene>
<keyword evidence="2" id="KW-0649">Protein kinase inhibitor</keyword>
<accession>A0A4Z2HS31</accession>
<dbReference type="Pfam" id="PF15170">
    <property type="entry name" value="CaM-KIIN"/>
    <property type="match status" value="1"/>
</dbReference>
<sequence>MTSPFCLGFLYDPGISHFPHQTPASSTGEHTSPSLTHTPPLPAAAAHPDTTTRPQQHAARGPRRQEHNNRCSLHAKKRGSTSSFEQIPSQRKTCVDFLFTRVILLRRATMSEVLPYNNNEGKMSGYGADSEVSQMSYSCGLQDTSAFFAASQAKRPPKLGQIGRAKRVVIEDDRIDEVLKGMTDTSSPGV</sequence>
<dbReference type="AlphaFoldDB" id="A0A4Z2HS31"/>
<evidence type="ECO:0000313" key="5">
    <source>
        <dbReference type="Proteomes" id="UP000314294"/>
    </source>
</evidence>
<keyword evidence="5" id="KW-1185">Reference proteome</keyword>
<evidence type="ECO:0000313" key="4">
    <source>
        <dbReference type="EMBL" id="TNN67793.1"/>
    </source>
</evidence>
<comment type="caution">
    <text evidence="4">The sequence shown here is derived from an EMBL/GenBank/DDBJ whole genome shotgun (WGS) entry which is preliminary data.</text>
</comment>
<evidence type="ECO:0000256" key="3">
    <source>
        <dbReference type="SAM" id="MobiDB-lite"/>
    </source>
</evidence>